<keyword evidence="4" id="KW-1185">Reference proteome</keyword>
<dbReference type="InterPro" id="IPR036597">
    <property type="entry name" value="Fido-like_dom_sf"/>
</dbReference>
<reference evidence="3 4" key="1">
    <citation type="submission" date="2021-02" db="EMBL/GenBank/DDBJ databases">
        <title>Activity-based single-cell genomes from oceanic crustal fluid captures similar information to metagenomic and metatranscriptomic surveys with orders of magnitude less sampling.</title>
        <authorList>
            <person name="D'Angelo T.S."/>
            <person name="Orcutt B.N."/>
        </authorList>
    </citation>
    <scope>NUCLEOTIDE SEQUENCE [LARGE SCALE GENOMIC DNA]</scope>
    <source>
        <strain evidence="3">AH-315-G07</strain>
    </source>
</reference>
<dbReference type="EMBL" id="JAFITR010000018">
    <property type="protein sequence ID" value="MBN4066713.1"/>
    <property type="molecule type" value="Genomic_DNA"/>
</dbReference>
<evidence type="ECO:0000313" key="3">
    <source>
        <dbReference type="EMBL" id="MBN4066713.1"/>
    </source>
</evidence>
<dbReference type="InterPro" id="IPR002110">
    <property type="entry name" value="Ankyrin_rpt"/>
</dbReference>
<dbReference type="Pfam" id="PF02661">
    <property type="entry name" value="Fic"/>
    <property type="match status" value="1"/>
</dbReference>
<dbReference type="SUPFAM" id="SSF48403">
    <property type="entry name" value="Ankyrin repeat"/>
    <property type="match status" value="1"/>
</dbReference>
<dbReference type="Proteomes" id="UP000722121">
    <property type="component" value="Unassembled WGS sequence"/>
</dbReference>
<accession>A0ABS3ASV3</accession>
<dbReference type="Gene3D" id="1.25.40.20">
    <property type="entry name" value="Ankyrin repeat-containing domain"/>
    <property type="match status" value="1"/>
</dbReference>
<dbReference type="PROSITE" id="PS51459">
    <property type="entry name" value="FIDO"/>
    <property type="match status" value="1"/>
</dbReference>
<proteinExistence type="predicted"/>
<dbReference type="InterPro" id="IPR036770">
    <property type="entry name" value="Ankyrin_rpt-contain_sf"/>
</dbReference>
<protein>
    <submittedName>
        <fullName evidence="3">Mobile mystery protein B</fullName>
    </submittedName>
</protein>
<organism evidence="3 4">
    <name type="scientific">Simkania negevensis</name>
    <dbReference type="NCBI Taxonomy" id="83561"/>
    <lineage>
        <taxon>Bacteria</taxon>
        <taxon>Pseudomonadati</taxon>
        <taxon>Chlamydiota</taxon>
        <taxon>Chlamydiia</taxon>
        <taxon>Parachlamydiales</taxon>
        <taxon>Simkaniaceae</taxon>
        <taxon>Simkania</taxon>
    </lineage>
</organism>
<feature type="domain" description="Fido" evidence="2">
    <location>
        <begin position="56"/>
        <end position="194"/>
    </location>
</feature>
<dbReference type="InterPro" id="IPR003812">
    <property type="entry name" value="Fido"/>
</dbReference>
<dbReference type="PANTHER" id="PTHR13504:SF39">
    <property type="entry name" value="CELL FILAMENTATION PROTEIN"/>
    <property type="match status" value="1"/>
</dbReference>
<dbReference type="NCBIfam" id="TIGR02613">
    <property type="entry name" value="mob_myst_B"/>
    <property type="match status" value="1"/>
</dbReference>
<evidence type="ECO:0000313" key="4">
    <source>
        <dbReference type="Proteomes" id="UP000722121"/>
    </source>
</evidence>
<sequence length="267" mass="31047">MKLIYPQGATPINDISGLKLTWVRTQSDLNKVEAENIASAVGKYLTRPIRAPQDWFNLFFLQEVHLAMFGEVWDWAGSFRTRQLSIGVPYYQIRNELAQFCDDVQFWCDKGCELTFLEQAAKIHHRLVFIHPFLNGNGRFSRLVADRYLKFWDLPFPRWPVDIGNDGQKRRWYIESLKEADRGDYEPLIEFMIDCGSYDPVLGVLLGNSFYRKHFKGQRLILLVKAYLRRGCDVNEEADDGHRPLDIALKHGLLDVSRLLLEYGAVM</sequence>
<dbReference type="PANTHER" id="PTHR13504">
    <property type="entry name" value="FIDO DOMAIN-CONTAINING PROTEIN DDB_G0283145"/>
    <property type="match status" value="1"/>
</dbReference>
<dbReference type="InterPro" id="IPR013436">
    <property type="entry name" value="Mobile_mystery_prot_B"/>
</dbReference>
<name>A0ABS3ASV3_9BACT</name>
<evidence type="ECO:0000256" key="1">
    <source>
        <dbReference type="PROSITE-ProRule" id="PRU00023"/>
    </source>
</evidence>
<dbReference type="PROSITE" id="PS50088">
    <property type="entry name" value="ANK_REPEAT"/>
    <property type="match status" value="1"/>
</dbReference>
<keyword evidence="1" id="KW-0040">ANK repeat</keyword>
<evidence type="ECO:0000259" key="2">
    <source>
        <dbReference type="PROSITE" id="PS51459"/>
    </source>
</evidence>
<dbReference type="Gene3D" id="1.10.3290.10">
    <property type="entry name" value="Fido-like domain"/>
    <property type="match status" value="1"/>
</dbReference>
<dbReference type="InterPro" id="IPR040198">
    <property type="entry name" value="Fido_containing"/>
</dbReference>
<dbReference type="PROSITE" id="PS50297">
    <property type="entry name" value="ANK_REP_REGION"/>
    <property type="match status" value="1"/>
</dbReference>
<comment type="caution">
    <text evidence="3">The sequence shown here is derived from an EMBL/GenBank/DDBJ whole genome shotgun (WGS) entry which is preliminary data.</text>
</comment>
<gene>
    <name evidence="3" type="ORF">JYU14_01360</name>
</gene>
<feature type="repeat" description="ANK" evidence="1">
    <location>
        <begin position="240"/>
        <end position="267"/>
    </location>
</feature>
<dbReference type="SUPFAM" id="SSF140931">
    <property type="entry name" value="Fic-like"/>
    <property type="match status" value="1"/>
</dbReference>